<comment type="caution">
    <text evidence="6">The sequence shown here is derived from an EMBL/GenBank/DDBJ whole genome shotgun (WGS) entry which is preliminary data.</text>
</comment>
<dbReference type="Pfam" id="PF00563">
    <property type="entry name" value="EAL"/>
    <property type="match status" value="1"/>
</dbReference>
<dbReference type="CDD" id="cd01949">
    <property type="entry name" value="GGDEF"/>
    <property type="match status" value="1"/>
</dbReference>
<keyword evidence="2" id="KW-1133">Transmembrane helix</keyword>
<evidence type="ECO:0000256" key="2">
    <source>
        <dbReference type="SAM" id="Phobius"/>
    </source>
</evidence>
<evidence type="ECO:0000259" key="4">
    <source>
        <dbReference type="PROSITE" id="PS50883"/>
    </source>
</evidence>
<dbReference type="PROSITE" id="PS50887">
    <property type="entry name" value="GGDEF"/>
    <property type="match status" value="1"/>
</dbReference>
<dbReference type="AlphaFoldDB" id="A0A2N5XR09"/>
<evidence type="ECO:0000259" key="3">
    <source>
        <dbReference type="PROSITE" id="PS50113"/>
    </source>
</evidence>
<evidence type="ECO:0000313" key="7">
    <source>
        <dbReference type="Proteomes" id="UP000234881"/>
    </source>
</evidence>
<dbReference type="SMART" id="SM00267">
    <property type="entry name" value="GGDEF"/>
    <property type="match status" value="1"/>
</dbReference>
<dbReference type="InterPro" id="IPR000160">
    <property type="entry name" value="GGDEF_dom"/>
</dbReference>
<accession>A0A2N5XR09</accession>
<dbReference type="InterPro" id="IPR001633">
    <property type="entry name" value="EAL_dom"/>
</dbReference>
<feature type="domain" description="EAL" evidence="4">
    <location>
        <begin position="475"/>
        <end position="731"/>
    </location>
</feature>
<reference evidence="6 7" key="1">
    <citation type="submission" date="2018-01" db="EMBL/GenBank/DDBJ databases">
        <title>The draft genome sequence of Cohaesibacter sp. H1304.</title>
        <authorList>
            <person name="Wang N.-N."/>
            <person name="Du Z.-J."/>
        </authorList>
    </citation>
    <scope>NUCLEOTIDE SEQUENCE [LARGE SCALE GENOMIC DNA]</scope>
    <source>
        <strain evidence="6 7">H1304</strain>
    </source>
</reference>
<protein>
    <submittedName>
        <fullName evidence="6">GGDEF-domain containing protein</fullName>
    </submittedName>
</protein>
<dbReference type="SUPFAM" id="SSF55785">
    <property type="entry name" value="PYP-like sensor domain (PAS domain)"/>
    <property type="match status" value="1"/>
</dbReference>
<dbReference type="Gene3D" id="3.20.20.450">
    <property type="entry name" value="EAL domain"/>
    <property type="match status" value="1"/>
</dbReference>
<keyword evidence="2" id="KW-0812">Transmembrane</keyword>
<feature type="domain" description="GGDEF" evidence="5">
    <location>
        <begin position="334"/>
        <end position="466"/>
    </location>
</feature>
<dbReference type="InterPro" id="IPR035965">
    <property type="entry name" value="PAS-like_dom_sf"/>
</dbReference>
<keyword evidence="2" id="KW-0472">Membrane</keyword>
<gene>
    <name evidence="6" type="ORF">C0081_12525</name>
</gene>
<evidence type="ECO:0000259" key="5">
    <source>
        <dbReference type="PROSITE" id="PS50887"/>
    </source>
</evidence>
<dbReference type="PANTHER" id="PTHR44757">
    <property type="entry name" value="DIGUANYLATE CYCLASE DGCP"/>
    <property type="match status" value="1"/>
</dbReference>
<dbReference type="PROSITE" id="PS50883">
    <property type="entry name" value="EAL"/>
    <property type="match status" value="1"/>
</dbReference>
<dbReference type="Gene3D" id="3.30.450.20">
    <property type="entry name" value="PAS domain"/>
    <property type="match status" value="1"/>
</dbReference>
<organism evidence="6 7">
    <name type="scientific">Cohaesibacter celericrescens</name>
    <dbReference type="NCBI Taxonomy" id="2067669"/>
    <lineage>
        <taxon>Bacteria</taxon>
        <taxon>Pseudomonadati</taxon>
        <taxon>Pseudomonadota</taxon>
        <taxon>Alphaproteobacteria</taxon>
        <taxon>Hyphomicrobiales</taxon>
        <taxon>Cohaesibacteraceae</taxon>
    </lineage>
</organism>
<dbReference type="Proteomes" id="UP000234881">
    <property type="component" value="Unassembled WGS sequence"/>
</dbReference>
<dbReference type="SMART" id="SM00052">
    <property type="entry name" value="EAL"/>
    <property type="match status" value="1"/>
</dbReference>
<dbReference type="InterPro" id="IPR029787">
    <property type="entry name" value="Nucleotide_cyclase"/>
</dbReference>
<sequence length="738" mass="82232">MVVSLPLIFLSVSYKNEKDHLSFLAHLGAQKISTYIYVNGALWDYQGARLSELVHLNASSEKQFDQTAFTLDGKVIFGGEGALSWFTAEQSADILRAGEPVGRLRVRTSILPMFIDTGLVATFAAIIALLAYVAIRYWPLRFINQTLTRIQLAQKNKSEALESLKKTKRALADRTERLLEAQKIGKIGDWSLNLADNVFFLSAVTRSMFKVTNSDEHRSWDDLSKQISERDRDLFEEAVKHAIKTCGSASLDLDVTLGDFTTVRMSVSFAAVPDKSGKPYKITGTIQDISERREAEIQLENLAYFDPLTGLANRTMFKRELADISRRLDRGENASGALFLLDLDRFKEVNDSLGHAAGDELLCKVSQQISQKFRGESFCARLGGDEFAVILRETDVDVVNTYADQLIEAISQPFMIANGKVSISTSIGVATFPSDGTNHETLITHADLALYRAKELGRGQFARFAPEMSAVAIRKMALAHDLREAVKKEDELQVWFQPQIDIHHDKIVGFEALMRWEHPEMGFISPTEFIPLAESSSLICDVGHWVLSESVRVAKRWIDEGNPPYEVAVNVSAAQIWQGSIEYEIADILRETGLPPHLLCIELTESLFVDHAEFSVRQTLGKLKALGVTLALDDFGTGYSSLGYLIQLPFDKLKIDRVFVAEAHKSERMQHILKGIIALGKGLGMVIVAEGVETPMELALLKDLDCDQIQGFLYARPAPRDVIIQTTKRAMARQRSAA</sequence>
<dbReference type="InterPro" id="IPR052155">
    <property type="entry name" value="Biofilm_reg_signaling"/>
</dbReference>
<dbReference type="PANTHER" id="PTHR44757:SF2">
    <property type="entry name" value="BIOFILM ARCHITECTURE MAINTENANCE PROTEIN MBAA"/>
    <property type="match status" value="1"/>
</dbReference>
<dbReference type="NCBIfam" id="TIGR00254">
    <property type="entry name" value="GGDEF"/>
    <property type="match status" value="1"/>
</dbReference>
<dbReference type="InterPro" id="IPR035919">
    <property type="entry name" value="EAL_sf"/>
</dbReference>
<dbReference type="InterPro" id="IPR000700">
    <property type="entry name" value="PAS-assoc_C"/>
</dbReference>
<dbReference type="EMBL" id="PKUQ01000022">
    <property type="protein sequence ID" value="PLW76877.1"/>
    <property type="molecule type" value="Genomic_DNA"/>
</dbReference>
<name>A0A2N5XR09_9HYPH</name>
<keyword evidence="7" id="KW-1185">Reference proteome</keyword>
<keyword evidence="1" id="KW-0175">Coiled coil</keyword>
<dbReference type="SUPFAM" id="SSF141868">
    <property type="entry name" value="EAL domain-like"/>
    <property type="match status" value="1"/>
</dbReference>
<dbReference type="CDD" id="cd01948">
    <property type="entry name" value="EAL"/>
    <property type="match status" value="1"/>
</dbReference>
<feature type="domain" description="PAC" evidence="3">
    <location>
        <begin position="249"/>
        <end position="301"/>
    </location>
</feature>
<dbReference type="GO" id="GO:0003824">
    <property type="term" value="F:catalytic activity"/>
    <property type="evidence" value="ECO:0007669"/>
    <property type="project" value="UniProtKB-ARBA"/>
</dbReference>
<dbReference type="FunFam" id="3.30.70.270:FF:000001">
    <property type="entry name" value="Diguanylate cyclase domain protein"/>
    <property type="match status" value="1"/>
</dbReference>
<evidence type="ECO:0000256" key="1">
    <source>
        <dbReference type="SAM" id="Coils"/>
    </source>
</evidence>
<dbReference type="Gene3D" id="3.30.70.270">
    <property type="match status" value="1"/>
</dbReference>
<dbReference type="PROSITE" id="PS50113">
    <property type="entry name" value="PAC"/>
    <property type="match status" value="1"/>
</dbReference>
<dbReference type="SUPFAM" id="SSF55073">
    <property type="entry name" value="Nucleotide cyclase"/>
    <property type="match status" value="1"/>
</dbReference>
<dbReference type="Pfam" id="PF00990">
    <property type="entry name" value="GGDEF"/>
    <property type="match status" value="1"/>
</dbReference>
<dbReference type="InterPro" id="IPR043128">
    <property type="entry name" value="Rev_trsase/Diguanyl_cyclase"/>
</dbReference>
<feature type="transmembrane region" description="Helical" evidence="2">
    <location>
        <begin position="113"/>
        <end position="135"/>
    </location>
</feature>
<feature type="coiled-coil region" evidence="1">
    <location>
        <begin position="150"/>
        <end position="181"/>
    </location>
</feature>
<proteinExistence type="predicted"/>
<evidence type="ECO:0000313" key="6">
    <source>
        <dbReference type="EMBL" id="PLW76877.1"/>
    </source>
</evidence>